<dbReference type="Proteomes" id="UP000005239">
    <property type="component" value="Unassembled WGS sequence"/>
</dbReference>
<evidence type="ECO:0000313" key="6">
    <source>
        <dbReference type="Proteomes" id="UP000005239"/>
    </source>
</evidence>
<keyword evidence="6" id="KW-1185">Reference proteome</keyword>
<gene>
    <name evidence="5" type="primary">WBGene00092657</name>
</gene>
<dbReference type="InterPro" id="IPR017452">
    <property type="entry name" value="GPCR_Rhodpsn_7TM"/>
</dbReference>
<dbReference type="AlphaFoldDB" id="A0A2A6CY25"/>
<dbReference type="SUPFAM" id="SSF103473">
    <property type="entry name" value="MFS general substrate transporter"/>
    <property type="match status" value="1"/>
</dbReference>
<dbReference type="InterPro" id="IPR047130">
    <property type="entry name" value="7TM_GPCR_Srsx_nematod"/>
</dbReference>
<keyword evidence="2" id="KW-0812">Transmembrane</keyword>
<reference evidence="6" key="1">
    <citation type="journal article" date="2008" name="Nat. Genet.">
        <title>The Pristionchus pacificus genome provides a unique perspective on nematode lifestyle and parasitism.</title>
        <authorList>
            <person name="Dieterich C."/>
            <person name="Clifton S.W."/>
            <person name="Schuster L.N."/>
            <person name="Chinwalla A."/>
            <person name="Delehaunty K."/>
            <person name="Dinkelacker I."/>
            <person name="Fulton L."/>
            <person name="Fulton R."/>
            <person name="Godfrey J."/>
            <person name="Minx P."/>
            <person name="Mitreva M."/>
            <person name="Roeseler W."/>
            <person name="Tian H."/>
            <person name="Witte H."/>
            <person name="Yang S.P."/>
            <person name="Wilson R.K."/>
            <person name="Sommer R.J."/>
        </authorList>
    </citation>
    <scope>NUCLEOTIDE SEQUENCE [LARGE SCALE GENOMIC DNA]</scope>
    <source>
        <strain evidence="6">PS312</strain>
    </source>
</reference>
<evidence type="ECO:0000256" key="3">
    <source>
        <dbReference type="ARBA" id="ARBA00022989"/>
    </source>
</evidence>
<keyword evidence="4" id="KW-0472">Membrane</keyword>
<dbReference type="Gene3D" id="1.20.1250.20">
    <property type="entry name" value="MFS general substrate transporter like domains"/>
    <property type="match status" value="1"/>
</dbReference>
<dbReference type="SUPFAM" id="SSF81321">
    <property type="entry name" value="Family A G protein-coupled receptor-like"/>
    <property type="match status" value="2"/>
</dbReference>
<dbReference type="PANTHER" id="PTHR23360">
    <property type="entry name" value="G-PROTEIN COUPLED RECEPTORS FAMILY 1 PROFILE DOMAIN-CONTAINING PROTEIN-RELATED"/>
    <property type="match status" value="1"/>
</dbReference>
<name>A0A2A6CY25_PRIPA</name>
<dbReference type="PROSITE" id="PS50262">
    <property type="entry name" value="G_PROTEIN_RECEP_F1_2"/>
    <property type="match status" value="1"/>
</dbReference>
<dbReference type="EnsemblMetazoa" id="PPA03103.1">
    <property type="protein sequence ID" value="PPA03103.1"/>
    <property type="gene ID" value="WBGene00092657"/>
</dbReference>
<keyword evidence="3" id="KW-1133">Transmembrane helix</keyword>
<sequence length="1241" mass="142033">MADLSISLDVTFSFFIGFGALIMLVNTPMIIYIYTHHHLRKQKEVVIIGFVCLADLSNATAFFFAGLHRLDLVRTGQVSKMWTNHECGGTIFAYVFIASYQLIGASTLAITIDRVIAVTRPFKYRTFTWRYAYTVLGLGLGFVSLGFFICLYFWYTGPQMIVPAMCYTSTAYIPQVWNYMLYFRQCSIAASIVMYLPIAVRVIYLRKRALGQRSVIKTNANPHRRLVRTTVLIGITLLCEILFVAIPDFFLNFNLFGLKKYEMIWYLIVLSKGIVNIFLYSFNHEDIKGALVSHLPVGIKTRVARFITLEDVSAEGPDFSAEEPEVSARERLLSISDPQRQDDFGLTGKMTKYLRASRENMDFERDRLTYEHTLVRYGTWLNVRRQVLAYAVLLFVGFIYKSHVDFYEFTSALHTINEGRHIHCCCEKPARVEYLRELDKNFNSHGFYFYIKILVPFAASLTCPLWERHISRHSVLIGSVLTAALSSLTLMFSLDLDGVQFVHVLQNLCMTSVMLISMITLTEILPYNLRFISVGLYMFVGGLATAVTTLHFYRGFSLTTLGALLSIGYFACLFVVLYVAHDSILHMNIRNKADIVEKIIRKREARLFASNPEGDIYYHTRVAKKVFEDLVYLDRDELKLSDFLKRLWRNSAMGEIVLILFQAISAGMLDYELIRFWNERFVGPYLIGAERIIGYPLVLLMIFMLRRFHRVKAISLILAATLLVASVHHLIIKFDNTNGCAEFGIVESKYAILAAIFNVIYFGLVTCNLILMLVHFMETAPSSLRMTCFMIVYFPYTIANMMTPVVLSGETYSTPSVVVLYSYHVAIIVITAFRARSKLPFSLYLFDLMPVSEREPDSEREESTEEDLTHKPAENVTSAVVSNIREAEGKKRFDPFAITCSFSDLILNMNVFKDSSQSIEMSGVSLEAGFDLFVGFGALIMIVNIPMLIFIYGHPHLRQQKEVVTIGFVCYADLINAMGYFFAGIYRLEILHSGQENDFWLNLNCTRVVFPYFLLSSYLLIGASTLTITIDRVIAVTVPLKYRTFTWRYAYGLVGSALALVSLGFLVCVYFWFTLRPSTVSILCYTSTAYGPEIWDYMISIRQYSIVASILMYIPIALRIFFLRRNSKAHQAVIRGANPHRRLVKTTVLIGFTLLCEIIFVMIPDLFLNFNLFGLKKYLFVISKGIINIFLYSFNHDDIKGALLNHLPSRMKQRLTRFFIIRDQSSRVEQSHRTQTTTTIP</sequence>
<dbReference type="GO" id="GO:0016020">
    <property type="term" value="C:membrane"/>
    <property type="evidence" value="ECO:0007669"/>
    <property type="project" value="UniProtKB-SubCell"/>
</dbReference>
<evidence type="ECO:0000313" key="5">
    <source>
        <dbReference type="EnsemblMetazoa" id="PPA03103.1"/>
    </source>
</evidence>
<organism evidence="5 6">
    <name type="scientific">Pristionchus pacificus</name>
    <name type="common">Parasitic nematode worm</name>
    <dbReference type="NCBI Taxonomy" id="54126"/>
    <lineage>
        <taxon>Eukaryota</taxon>
        <taxon>Metazoa</taxon>
        <taxon>Ecdysozoa</taxon>
        <taxon>Nematoda</taxon>
        <taxon>Chromadorea</taxon>
        <taxon>Rhabditida</taxon>
        <taxon>Rhabditina</taxon>
        <taxon>Diplogasteromorpha</taxon>
        <taxon>Diplogasteroidea</taxon>
        <taxon>Neodiplogasteridae</taxon>
        <taxon>Pristionchus</taxon>
    </lineage>
</organism>
<evidence type="ECO:0000256" key="4">
    <source>
        <dbReference type="ARBA" id="ARBA00023136"/>
    </source>
</evidence>
<dbReference type="InterPro" id="IPR019424">
    <property type="entry name" value="7TM_GPCR_Srsx"/>
</dbReference>
<comment type="subcellular location">
    <subcellularLocation>
        <location evidence="1">Membrane</location>
    </subcellularLocation>
</comment>
<evidence type="ECO:0000256" key="2">
    <source>
        <dbReference type="ARBA" id="ARBA00022692"/>
    </source>
</evidence>
<accession>A0A8R1Y6B8</accession>
<proteinExistence type="predicted"/>
<accession>A0A2A6CY25</accession>
<dbReference type="InterPro" id="IPR036259">
    <property type="entry name" value="MFS_trans_sf"/>
</dbReference>
<dbReference type="Pfam" id="PF10320">
    <property type="entry name" value="7TM_GPCR_Srsx"/>
    <property type="match status" value="2"/>
</dbReference>
<reference evidence="5" key="2">
    <citation type="submission" date="2022-06" db="UniProtKB">
        <authorList>
            <consortium name="EnsemblMetazoa"/>
        </authorList>
    </citation>
    <scope>IDENTIFICATION</scope>
    <source>
        <strain evidence="5">PS312</strain>
    </source>
</reference>
<evidence type="ECO:0000256" key="1">
    <source>
        <dbReference type="ARBA" id="ARBA00004370"/>
    </source>
</evidence>
<protein>
    <submittedName>
        <fullName evidence="5">G protein-coupled receptor</fullName>
    </submittedName>
</protein>
<dbReference type="PANTHER" id="PTHR23360:SF5">
    <property type="entry name" value="G-PROTEIN COUPLED RECEPTORS FAMILY 1 PROFILE DOMAIN-CONTAINING PROTEIN"/>
    <property type="match status" value="1"/>
</dbReference>
<dbReference type="Gene3D" id="1.20.1070.10">
    <property type="entry name" value="Rhodopsin 7-helix transmembrane proteins"/>
    <property type="match status" value="2"/>
</dbReference>